<comment type="caution">
    <text evidence="1">The sequence shown here is derived from an EMBL/GenBank/DDBJ whole genome shotgun (WGS) entry which is preliminary data.</text>
</comment>
<proteinExistence type="predicted"/>
<evidence type="ECO:0000313" key="2">
    <source>
        <dbReference type="Proteomes" id="UP001054945"/>
    </source>
</evidence>
<dbReference type="Proteomes" id="UP001054945">
    <property type="component" value="Unassembled WGS sequence"/>
</dbReference>
<dbReference type="AlphaFoldDB" id="A0AAV4XRT4"/>
<evidence type="ECO:0000313" key="1">
    <source>
        <dbReference type="EMBL" id="GIY96438.1"/>
    </source>
</evidence>
<dbReference type="EMBL" id="BPLR01018047">
    <property type="protein sequence ID" value="GIY96438.1"/>
    <property type="molecule type" value="Genomic_DNA"/>
</dbReference>
<name>A0AAV4XRT4_CAEEX</name>
<protein>
    <submittedName>
        <fullName evidence="1">Uncharacterized protein</fullName>
    </submittedName>
</protein>
<gene>
    <name evidence="1" type="ORF">CEXT_707371</name>
</gene>
<reference evidence="1 2" key="1">
    <citation type="submission" date="2021-06" db="EMBL/GenBank/DDBJ databases">
        <title>Caerostris extrusa draft genome.</title>
        <authorList>
            <person name="Kono N."/>
            <person name="Arakawa K."/>
        </authorList>
    </citation>
    <scope>NUCLEOTIDE SEQUENCE [LARGE SCALE GENOMIC DNA]</scope>
</reference>
<sequence length="74" mass="8395">MENKLLPSVPSLLSSKELELGTTLLQESRSRFNKGGEIHVENRYRLPKKKKSSGSGTSHFFEIKLNAILNMKYS</sequence>
<accession>A0AAV4XRT4</accession>
<organism evidence="1 2">
    <name type="scientific">Caerostris extrusa</name>
    <name type="common">Bark spider</name>
    <name type="synonym">Caerostris bankana</name>
    <dbReference type="NCBI Taxonomy" id="172846"/>
    <lineage>
        <taxon>Eukaryota</taxon>
        <taxon>Metazoa</taxon>
        <taxon>Ecdysozoa</taxon>
        <taxon>Arthropoda</taxon>
        <taxon>Chelicerata</taxon>
        <taxon>Arachnida</taxon>
        <taxon>Araneae</taxon>
        <taxon>Araneomorphae</taxon>
        <taxon>Entelegynae</taxon>
        <taxon>Araneoidea</taxon>
        <taxon>Araneidae</taxon>
        <taxon>Caerostris</taxon>
    </lineage>
</organism>
<keyword evidence="2" id="KW-1185">Reference proteome</keyword>